<keyword evidence="3" id="KW-0813">Transport</keyword>
<evidence type="ECO:0000256" key="8">
    <source>
        <dbReference type="SAM" id="Phobius"/>
    </source>
</evidence>
<dbReference type="PANTHER" id="PTHR10263">
    <property type="entry name" value="V-TYPE PROTON ATPASE PROTEOLIPID SUBUNIT"/>
    <property type="match status" value="1"/>
</dbReference>
<evidence type="ECO:0000313" key="10">
    <source>
        <dbReference type="EMBL" id="EQB60926.1"/>
    </source>
</evidence>
<keyword evidence="7 8" id="KW-0472">Membrane</keyword>
<comment type="subcellular location">
    <subcellularLocation>
        <location evidence="1">Membrane</location>
        <topology evidence="1">Multi-pass membrane protein</topology>
    </subcellularLocation>
</comment>
<gene>
    <name evidence="10" type="ORF">NAPIS_ORF01502</name>
</gene>
<dbReference type="GO" id="GO:0033177">
    <property type="term" value="C:proton-transporting two-sector ATPase complex, proton-transporting domain"/>
    <property type="evidence" value="ECO:0007669"/>
    <property type="project" value="InterPro"/>
</dbReference>
<feature type="transmembrane region" description="Helical" evidence="8">
    <location>
        <begin position="70"/>
        <end position="92"/>
    </location>
</feature>
<organism evidence="10 11">
    <name type="scientific">Vairimorpha apis BRL 01</name>
    <dbReference type="NCBI Taxonomy" id="1037528"/>
    <lineage>
        <taxon>Eukaryota</taxon>
        <taxon>Fungi</taxon>
        <taxon>Fungi incertae sedis</taxon>
        <taxon>Microsporidia</taxon>
        <taxon>Nosematidae</taxon>
        <taxon>Vairimorpha</taxon>
    </lineage>
</organism>
<evidence type="ECO:0000313" key="11">
    <source>
        <dbReference type="Proteomes" id="UP000053780"/>
    </source>
</evidence>
<dbReference type="OrthoDB" id="10264021at2759"/>
<feature type="transmembrane region" description="Helical" evidence="8">
    <location>
        <begin position="148"/>
        <end position="169"/>
    </location>
</feature>
<dbReference type="InterPro" id="IPR002379">
    <property type="entry name" value="ATPase_proteolipid_c-like_dom"/>
</dbReference>
<comment type="similarity">
    <text evidence="2">Belongs to the V-ATPase proteolipid subunit family.</text>
</comment>
<evidence type="ECO:0000256" key="4">
    <source>
        <dbReference type="ARBA" id="ARBA00022692"/>
    </source>
</evidence>
<proteinExistence type="inferred from homology"/>
<dbReference type="VEuPathDB" id="MicrosporidiaDB:NAPIS_ORF01502"/>
<dbReference type="AlphaFoldDB" id="T0MCP9"/>
<evidence type="ECO:0000259" key="9">
    <source>
        <dbReference type="Pfam" id="PF00137"/>
    </source>
</evidence>
<feature type="transmembrane region" description="Helical" evidence="8">
    <location>
        <begin position="112"/>
        <end position="136"/>
    </location>
</feature>
<reference evidence="10 11" key="1">
    <citation type="journal article" date="2013" name="BMC Genomics">
        <title>Genome sequencing and comparative genomics of honey bee microsporidia, Nosema apis reveal novel insights into host-parasite interactions.</title>
        <authorList>
            <person name="Chen Yp."/>
            <person name="Pettis J.S."/>
            <person name="Zhao Y."/>
            <person name="Liu X."/>
            <person name="Tallon L.J."/>
            <person name="Sadzewicz L.D."/>
            <person name="Li R."/>
            <person name="Zheng H."/>
            <person name="Huang S."/>
            <person name="Zhang X."/>
            <person name="Hamilton M.C."/>
            <person name="Pernal S.F."/>
            <person name="Melathopoulos A.P."/>
            <person name="Yan X."/>
            <person name="Evans J.D."/>
        </authorList>
    </citation>
    <scope>NUCLEOTIDE SEQUENCE [LARGE SCALE GENOMIC DNA]</scope>
    <source>
        <strain evidence="10 11">BRL 01</strain>
    </source>
</reference>
<dbReference type="GO" id="GO:0015078">
    <property type="term" value="F:proton transmembrane transporter activity"/>
    <property type="evidence" value="ECO:0007669"/>
    <property type="project" value="InterPro"/>
</dbReference>
<evidence type="ECO:0000256" key="3">
    <source>
        <dbReference type="ARBA" id="ARBA00022448"/>
    </source>
</evidence>
<dbReference type="HOGENOM" id="CLU_107724_1_0_1"/>
<dbReference type="Gene3D" id="1.20.120.610">
    <property type="entry name" value="lithium bound rotor ring of v- atpase"/>
    <property type="match status" value="1"/>
</dbReference>
<dbReference type="SUPFAM" id="SSF81333">
    <property type="entry name" value="F1F0 ATP synthase subunit C"/>
    <property type="match status" value="1"/>
</dbReference>
<feature type="transmembrane region" description="Helical" evidence="8">
    <location>
        <begin position="28"/>
        <end position="49"/>
    </location>
</feature>
<evidence type="ECO:0000256" key="2">
    <source>
        <dbReference type="ARBA" id="ARBA00007296"/>
    </source>
</evidence>
<protein>
    <recommendedName>
        <fullName evidence="9">V-ATPase proteolipid subunit C-like domain-containing protein</fullName>
    </recommendedName>
</protein>
<name>T0MCP9_9MICR</name>
<keyword evidence="6" id="KW-0406">Ion transport</keyword>
<dbReference type="CDD" id="cd18178">
    <property type="entry name" value="ATP-synt_Vo_c_ATP6F_rpt2"/>
    <property type="match status" value="1"/>
</dbReference>
<keyword evidence="4 8" id="KW-0812">Transmembrane</keyword>
<evidence type="ECO:0000256" key="5">
    <source>
        <dbReference type="ARBA" id="ARBA00022989"/>
    </source>
</evidence>
<evidence type="ECO:0000256" key="7">
    <source>
        <dbReference type="ARBA" id="ARBA00023136"/>
    </source>
</evidence>
<dbReference type="Pfam" id="PF00137">
    <property type="entry name" value="ATP-synt_C"/>
    <property type="match status" value="1"/>
</dbReference>
<feature type="transmembrane region" description="Helical" evidence="8">
    <location>
        <begin position="5"/>
        <end position="22"/>
    </location>
</feature>
<dbReference type="InterPro" id="IPR035921">
    <property type="entry name" value="F/V-ATP_Csub_sf"/>
</dbReference>
<accession>T0MCP9</accession>
<evidence type="ECO:0000256" key="6">
    <source>
        <dbReference type="ARBA" id="ARBA00023065"/>
    </source>
</evidence>
<keyword evidence="5 8" id="KW-1133">Transmembrane helix</keyword>
<feature type="domain" description="V-ATPase proteolipid subunit C-like" evidence="9">
    <location>
        <begin position="110"/>
        <end position="168"/>
    </location>
</feature>
<evidence type="ECO:0000256" key="1">
    <source>
        <dbReference type="ARBA" id="ARBA00004141"/>
    </source>
</evidence>
<sequence>MFKTLSYGAILLGPLTYFIVRYTETINMISYCGIIMCLVMGVLGTSRGMSSISNYVSGICIETPRVGTKSLLGTAICEAGLIGTILHCIILFNKMRVMEANYSNNWLVMCSGVIVGAAYLISNTAVGIICGAIGMVDAKNEKMFFKVVIFEFLPASVGIIGLVAGIVLISKVPSQI</sequence>
<keyword evidence="11" id="KW-1185">Reference proteome</keyword>
<dbReference type="Proteomes" id="UP000053780">
    <property type="component" value="Unassembled WGS sequence"/>
</dbReference>
<dbReference type="EMBL" id="KE647204">
    <property type="protein sequence ID" value="EQB60926.1"/>
    <property type="molecule type" value="Genomic_DNA"/>
</dbReference>